<dbReference type="FunFam" id="3.30.70.250:FF:000001">
    <property type="entry name" value="Malonyl CoA-acyl carrier protein transacylase"/>
    <property type="match status" value="1"/>
</dbReference>
<dbReference type="RefSeq" id="WP_121922979.1">
    <property type="nucleotide sequence ID" value="NZ_REFO01000011.1"/>
</dbReference>
<evidence type="ECO:0000256" key="1">
    <source>
        <dbReference type="ARBA" id="ARBA00013258"/>
    </source>
</evidence>
<name>A0A3M0BID1_9AQUI</name>
<comment type="caution">
    <text evidence="9">The sequence shown here is derived from an EMBL/GenBank/DDBJ whole genome shotgun (WGS) entry which is preliminary data.</text>
</comment>
<dbReference type="Proteomes" id="UP000280842">
    <property type="component" value="Unassembled WGS sequence"/>
</dbReference>
<dbReference type="GO" id="GO:0005829">
    <property type="term" value="C:cytosol"/>
    <property type="evidence" value="ECO:0007669"/>
    <property type="project" value="TreeGrafter"/>
</dbReference>
<sequence length="303" mass="33948">MSKLAFVFPGQGSQEICMGKDVYEKYPEIQELHEKINEKLGFNITDIIFNNEEKLNLTEYTQPALVITSYSLFYALNKEKPDLIPDFVAGHSLGEFTALTVAGSLNIEDAVWITNIRGKLMQEAVPEGVGAMAAIIGLKAEDIEEVLKDINGIVEIANYNSYQQTVISGETEAVEKAMEILKDKGAKRVVKLAVSVPAHSSMLKEKAKEFAKYIDEIEIKDAKIPVISNITATPIKEADEIRNELKAHFYSPVRWVQTVEFLKSQSVDTIFEIGPKNVLTGLIKRIDKFNLKNIRNLQDIQNL</sequence>
<evidence type="ECO:0000256" key="4">
    <source>
        <dbReference type="ARBA" id="ARBA00023315"/>
    </source>
</evidence>
<protein>
    <recommendedName>
        <fullName evidence="2 6">Malonyl CoA-acyl carrier protein transacylase</fullName>
        <ecNumber evidence="1 6">2.3.1.39</ecNumber>
    </recommendedName>
</protein>
<dbReference type="PANTHER" id="PTHR42681:SF1">
    <property type="entry name" value="MALONYL-COA-ACYL CARRIER PROTEIN TRANSACYLASE, MITOCHONDRIAL"/>
    <property type="match status" value="1"/>
</dbReference>
<dbReference type="NCBIfam" id="TIGR00128">
    <property type="entry name" value="fabD"/>
    <property type="match status" value="1"/>
</dbReference>
<dbReference type="InterPro" id="IPR001227">
    <property type="entry name" value="Ac_transferase_dom_sf"/>
</dbReference>
<dbReference type="InterPro" id="IPR016036">
    <property type="entry name" value="Malonyl_transacylase_ACP-bd"/>
</dbReference>
<dbReference type="SUPFAM" id="SSF55048">
    <property type="entry name" value="Probable ACP-binding domain of malonyl-CoA ACP transacylase"/>
    <property type="match status" value="1"/>
</dbReference>
<reference evidence="9 10" key="1">
    <citation type="submission" date="2018-10" db="EMBL/GenBank/DDBJ databases">
        <title>Genomic Encyclopedia of Archaeal and Bacterial Type Strains, Phase II (KMG-II): from individual species to whole genera.</title>
        <authorList>
            <person name="Goeker M."/>
        </authorList>
    </citation>
    <scope>NUCLEOTIDE SEQUENCE [LARGE SCALE GENOMIC DNA]</scope>
    <source>
        <strain evidence="9 10">VM1</strain>
    </source>
</reference>
<dbReference type="Gene3D" id="3.30.70.250">
    <property type="entry name" value="Malonyl-CoA ACP transacylase, ACP-binding"/>
    <property type="match status" value="1"/>
</dbReference>
<dbReference type="PIRSF" id="PIRSF000446">
    <property type="entry name" value="Mct"/>
    <property type="match status" value="1"/>
</dbReference>
<feature type="active site" evidence="7">
    <location>
        <position position="199"/>
    </location>
</feature>
<dbReference type="SUPFAM" id="SSF52151">
    <property type="entry name" value="FabD/lysophospholipase-like"/>
    <property type="match status" value="1"/>
</dbReference>
<comment type="similarity">
    <text evidence="6">Belongs to the fabD family.</text>
</comment>
<keyword evidence="10" id="KW-1185">Reference proteome</keyword>
<dbReference type="InterPro" id="IPR050858">
    <property type="entry name" value="Mal-CoA-ACP_Trans/PKS_FabD"/>
</dbReference>
<dbReference type="GO" id="GO:0006633">
    <property type="term" value="P:fatty acid biosynthetic process"/>
    <property type="evidence" value="ECO:0007669"/>
    <property type="project" value="TreeGrafter"/>
</dbReference>
<comment type="catalytic activity">
    <reaction evidence="5 6">
        <text>holo-[ACP] + malonyl-CoA = malonyl-[ACP] + CoA</text>
        <dbReference type="Rhea" id="RHEA:41792"/>
        <dbReference type="Rhea" id="RHEA-COMP:9623"/>
        <dbReference type="Rhea" id="RHEA-COMP:9685"/>
        <dbReference type="ChEBI" id="CHEBI:57287"/>
        <dbReference type="ChEBI" id="CHEBI:57384"/>
        <dbReference type="ChEBI" id="CHEBI:64479"/>
        <dbReference type="ChEBI" id="CHEBI:78449"/>
        <dbReference type="EC" id="2.3.1.39"/>
    </reaction>
</comment>
<evidence type="ECO:0000256" key="5">
    <source>
        <dbReference type="ARBA" id="ARBA00048462"/>
    </source>
</evidence>
<evidence type="ECO:0000256" key="6">
    <source>
        <dbReference type="PIRNR" id="PIRNR000446"/>
    </source>
</evidence>
<dbReference type="Gene3D" id="3.40.366.10">
    <property type="entry name" value="Malonyl-Coenzyme A Acyl Carrier Protein, domain 2"/>
    <property type="match status" value="1"/>
</dbReference>
<evidence type="ECO:0000313" key="10">
    <source>
        <dbReference type="Proteomes" id="UP000280842"/>
    </source>
</evidence>
<gene>
    <name evidence="9" type="ORF">CLV39_0849</name>
</gene>
<feature type="active site" evidence="7">
    <location>
        <position position="92"/>
    </location>
</feature>
<evidence type="ECO:0000313" key="9">
    <source>
        <dbReference type="EMBL" id="RMA97193.1"/>
    </source>
</evidence>
<keyword evidence="4 6" id="KW-0012">Acyltransferase</keyword>
<dbReference type="InterPro" id="IPR016035">
    <property type="entry name" value="Acyl_Trfase/lysoPLipase"/>
</dbReference>
<feature type="domain" description="Malonyl-CoA:ACP transacylase (MAT)" evidence="8">
    <location>
        <begin position="7"/>
        <end position="294"/>
    </location>
</feature>
<evidence type="ECO:0000256" key="2">
    <source>
        <dbReference type="ARBA" id="ARBA00018953"/>
    </source>
</evidence>
<dbReference type="EMBL" id="REFO01000011">
    <property type="protein sequence ID" value="RMA97193.1"/>
    <property type="molecule type" value="Genomic_DNA"/>
</dbReference>
<dbReference type="EC" id="2.3.1.39" evidence="1 6"/>
<dbReference type="OrthoDB" id="9805460at2"/>
<dbReference type="SMART" id="SM00827">
    <property type="entry name" value="PKS_AT"/>
    <property type="match status" value="1"/>
</dbReference>
<dbReference type="Pfam" id="PF00698">
    <property type="entry name" value="Acyl_transf_1"/>
    <property type="match status" value="1"/>
</dbReference>
<evidence type="ECO:0000259" key="8">
    <source>
        <dbReference type="SMART" id="SM00827"/>
    </source>
</evidence>
<dbReference type="InterPro" id="IPR024925">
    <property type="entry name" value="Malonyl_CoA-ACP_transAc"/>
</dbReference>
<dbReference type="PANTHER" id="PTHR42681">
    <property type="entry name" value="MALONYL-COA-ACYL CARRIER PROTEIN TRANSACYLASE, MITOCHONDRIAL"/>
    <property type="match status" value="1"/>
</dbReference>
<accession>A0A3M0BID1</accession>
<dbReference type="AlphaFoldDB" id="A0A3M0BID1"/>
<keyword evidence="3 6" id="KW-0808">Transferase</keyword>
<evidence type="ECO:0000256" key="7">
    <source>
        <dbReference type="PIRSR" id="PIRSR000446-1"/>
    </source>
</evidence>
<proteinExistence type="inferred from homology"/>
<evidence type="ECO:0000256" key="3">
    <source>
        <dbReference type="ARBA" id="ARBA00022679"/>
    </source>
</evidence>
<dbReference type="InterPro" id="IPR014043">
    <property type="entry name" value="Acyl_transferase_dom"/>
</dbReference>
<dbReference type="GO" id="GO:0004314">
    <property type="term" value="F:[acyl-carrier-protein] S-malonyltransferase activity"/>
    <property type="evidence" value="ECO:0007669"/>
    <property type="project" value="UniProtKB-EC"/>
</dbReference>
<organism evidence="9 10">
    <name type="scientific">Hydrogenothermus marinus</name>
    <dbReference type="NCBI Taxonomy" id="133270"/>
    <lineage>
        <taxon>Bacteria</taxon>
        <taxon>Pseudomonadati</taxon>
        <taxon>Aquificota</taxon>
        <taxon>Aquificia</taxon>
        <taxon>Aquificales</taxon>
        <taxon>Hydrogenothermaceae</taxon>
        <taxon>Hydrogenothermus</taxon>
    </lineage>
</organism>
<dbReference type="InterPro" id="IPR004410">
    <property type="entry name" value="Malonyl_CoA-ACP_transAc_FabD"/>
</dbReference>